<dbReference type="Pfam" id="PF00293">
    <property type="entry name" value="NUDIX"/>
    <property type="match status" value="1"/>
</dbReference>
<evidence type="ECO:0000313" key="4">
    <source>
        <dbReference type="EMBL" id="MBI2678926.1"/>
    </source>
</evidence>
<dbReference type="InterPro" id="IPR020476">
    <property type="entry name" value="Nudix_hydrolase"/>
</dbReference>
<keyword evidence="1 2" id="KW-0378">Hydrolase</keyword>
<dbReference type="InterPro" id="IPR020084">
    <property type="entry name" value="NUDIX_hydrolase_CS"/>
</dbReference>
<dbReference type="PROSITE" id="PS51462">
    <property type="entry name" value="NUDIX"/>
    <property type="match status" value="1"/>
</dbReference>
<organism evidence="4 5">
    <name type="scientific">Candidatus Korobacter versatilis</name>
    <dbReference type="NCBI Taxonomy" id="658062"/>
    <lineage>
        <taxon>Bacteria</taxon>
        <taxon>Pseudomonadati</taxon>
        <taxon>Acidobacteriota</taxon>
        <taxon>Terriglobia</taxon>
        <taxon>Terriglobales</taxon>
        <taxon>Candidatus Korobacteraceae</taxon>
        <taxon>Candidatus Korobacter</taxon>
    </lineage>
</organism>
<dbReference type="Gene3D" id="3.90.79.10">
    <property type="entry name" value="Nucleoside Triphosphate Pyrophosphohydrolase"/>
    <property type="match status" value="1"/>
</dbReference>
<dbReference type="EMBL" id="JACPNR010000011">
    <property type="protein sequence ID" value="MBI2678926.1"/>
    <property type="molecule type" value="Genomic_DNA"/>
</dbReference>
<feature type="domain" description="Nudix hydrolase" evidence="3">
    <location>
        <begin position="8"/>
        <end position="140"/>
    </location>
</feature>
<sequence>MKREYPDRPLIGVGAIIIERGRALVIRRATEPLKGEWSIPGGMLELGETLRTGVAREAKEETGLEVVPLEVLDVYDRIVADPDGRTRYHYVLIDYLCEVSGGELRAASDASEVRWITEDELKGFAIADSAEEVIRKGFDKVARS</sequence>
<evidence type="ECO:0000256" key="1">
    <source>
        <dbReference type="ARBA" id="ARBA00022801"/>
    </source>
</evidence>
<evidence type="ECO:0000313" key="5">
    <source>
        <dbReference type="Proteomes" id="UP000779809"/>
    </source>
</evidence>
<dbReference type="PANTHER" id="PTHR43736">
    <property type="entry name" value="ADP-RIBOSE PYROPHOSPHATASE"/>
    <property type="match status" value="1"/>
</dbReference>
<evidence type="ECO:0000259" key="3">
    <source>
        <dbReference type="PROSITE" id="PS51462"/>
    </source>
</evidence>
<reference evidence="4" key="1">
    <citation type="submission" date="2020-07" db="EMBL/GenBank/DDBJ databases">
        <title>Huge and variable diversity of episymbiotic CPR bacteria and DPANN archaea in groundwater ecosystems.</title>
        <authorList>
            <person name="He C.Y."/>
            <person name="Keren R."/>
            <person name="Whittaker M."/>
            <person name="Farag I.F."/>
            <person name="Doudna J."/>
            <person name="Cate J.H.D."/>
            <person name="Banfield J.F."/>
        </authorList>
    </citation>
    <scope>NUCLEOTIDE SEQUENCE</scope>
    <source>
        <strain evidence="4">NC_groundwater_580_Pr5_B-0.1um_64_19</strain>
    </source>
</reference>
<dbReference type="Proteomes" id="UP000779809">
    <property type="component" value="Unassembled WGS sequence"/>
</dbReference>
<comment type="similarity">
    <text evidence="2">Belongs to the Nudix hydrolase family.</text>
</comment>
<dbReference type="SUPFAM" id="SSF55811">
    <property type="entry name" value="Nudix"/>
    <property type="match status" value="1"/>
</dbReference>
<proteinExistence type="inferred from homology"/>
<dbReference type="PANTHER" id="PTHR43736:SF1">
    <property type="entry name" value="DIHYDRONEOPTERIN TRIPHOSPHATE DIPHOSPHATASE"/>
    <property type="match status" value="1"/>
</dbReference>
<dbReference type="AlphaFoldDB" id="A0A932A929"/>
<name>A0A932A929_9BACT</name>
<gene>
    <name evidence="4" type="ORF">HYX28_09100</name>
</gene>
<dbReference type="CDD" id="cd04673">
    <property type="entry name" value="NUDIX_ADPRase"/>
    <property type="match status" value="1"/>
</dbReference>
<protein>
    <submittedName>
        <fullName evidence="4">NUDIX hydrolase</fullName>
    </submittedName>
</protein>
<accession>A0A932A929</accession>
<comment type="caution">
    <text evidence="4">The sequence shown here is derived from an EMBL/GenBank/DDBJ whole genome shotgun (WGS) entry which is preliminary data.</text>
</comment>
<dbReference type="PRINTS" id="PR00502">
    <property type="entry name" value="NUDIXFAMILY"/>
</dbReference>
<dbReference type="PROSITE" id="PS00893">
    <property type="entry name" value="NUDIX_BOX"/>
    <property type="match status" value="1"/>
</dbReference>
<dbReference type="InterPro" id="IPR015797">
    <property type="entry name" value="NUDIX_hydrolase-like_dom_sf"/>
</dbReference>
<dbReference type="InterPro" id="IPR000086">
    <property type="entry name" value="NUDIX_hydrolase_dom"/>
</dbReference>
<evidence type="ECO:0000256" key="2">
    <source>
        <dbReference type="RuleBase" id="RU003476"/>
    </source>
</evidence>
<dbReference type="GO" id="GO:0016787">
    <property type="term" value="F:hydrolase activity"/>
    <property type="evidence" value="ECO:0007669"/>
    <property type="project" value="UniProtKB-KW"/>
</dbReference>